<evidence type="ECO:0000313" key="2">
    <source>
        <dbReference type="EMBL" id="KAF9440873.1"/>
    </source>
</evidence>
<comment type="caution">
    <text evidence="2">The sequence shown here is derived from an EMBL/GenBank/DDBJ whole genome shotgun (WGS) entry which is preliminary data.</text>
</comment>
<reference evidence="2" key="1">
    <citation type="submission" date="2020-11" db="EMBL/GenBank/DDBJ databases">
        <authorList>
            <consortium name="DOE Joint Genome Institute"/>
            <person name="Ahrendt S."/>
            <person name="Riley R."/>
            <person name="Andreopoulos W."/>
            <person name="Labutti K."/>
            <person name="Pangilinan J."/>
            <person name="Ruiz-Duenas F.J."/>
            <person name="Barrasa J.M."/>
            <person name="Sanchez-Garcia M."/>
            <person name="Camarero S."/>
            <person name="Miyauchi S."/>
            <person name="Serrano A."/>
            <person name="Linde D."/>
            <person name="Babiker R."/>
            <person name="Drula E."/>
            <person name="Ayuso-Fernandez I."/>
            <person name="Pacheco R."/>
            <person name="Padilla G."/>
            <person name="Ferreira P."/>
            <person name="Barriuso J."/>
            <person name="Kellner H."/>
            <person name="Castanera R."/>
            <person name="Alfaro M."/>
            <person name="Ramirez L."/>
            <person name="Pisabarro A.G."/>
            <person name="Kuo A."/>
            <person name="Tritt A."/>
            <person name="Lipzen A."/>
            <person name="He G."/>
            <person name="Yan M."/>
            <person name="Ng V."/>
            <person name="Cullen D."/>
            <person name="Martin F."/>
            <person name="Rosso M.-N."/>
            <person name="Henrissat B."/>
            <person name="Hibbett D."/>
            <person name="Martinez A.T."/>
            <person name="Grigoriev I.V."/>
        </authorList>
    </citation>
    <scope>NUCLEOTIDE SEQUENCE</scope>
    <source>
        <strain evidence="2">MF-IS2</strain>
    </source>
</reference>
<dbReference type="EMBL" id="MU152204">
    <property type="protein sequence ID" value="KAF9440873.1"/>
    <property type="molecule type" value="Genomic_DNA"/>
</dbReference>
<feature type="region of interest" description="Disordered" evidence="1">
    <location>
        <begin position="120"/>
        <end position="159"/>
    </location>
</feature>
<dbReference type="AlphaFoldDB" id="A0A9P6BWU0"/>
<keyword evidence="3" id="KW-1185">Reference proteome</keyword>
<sequence>MDPSETSNENGKGKKPETRKLFKCDVCGEESEMTTNQRANHRRTCTNQSAGCWYPAPGTTDDFTLYVIHNRIGTVFKCIRCNCEYRQDNALQKHTKLCIFKGLVLDDPVTIFCSRNNKNTNKNSTAHNEEPRPANSGSNLKPASPYLLVLPATQGVGSK</sequence>
<proteinExistence type="predicted"/>
<evidence type="ECO:0000256" key="1">
    <source>
        <dbReference type="SAM" id="MobiDB-lite"/>
    </source>
</evidence>
<accession>A0A9P6BWU0</accession>
<evidence type="ECO:0000313" key="3">
    <source>
        <dbReference type="Proteomes" id="UP000807342"/>
    </source>
</evidence>
<organism evidence="2 3">
    <name type="scientific">Macrolepiota fuliginosa MF-IS2</name>
    <dbReference type="NCBI Taxonomy" id="1400762"/>
    <lineage>
        <taxon>Eukaryota</taxon>
        <taxon>Fungi</taxon>
        <taxon>Dikarya</taxon>
        <taxon>Basidiomycota</taxon>
        <taxon>Agaricomycotina</taxon>
        <taxon>Agaricomycetes</taxon>
        <taxon>Agaricomycetidae</taxon>
        <taxon>Agaricales</taxon>
        <taxon>Agaricineae</taxon>
        <taxon>Agaricaceae</taxon>
        <taxon>Macrolepiota</taxon>
    </lineage>
</organism>
<gene>
    <name evidence="2" type="ORF">P691DRAFT_767102</name>
</gene>
<dbReference type="Gene3D" id="3.30.160.60">
    <property type="entry name" value="Classic Zinc Finger"/>
    <property type="match status" value="1"/>
</dbReference>
<name>A0A9P6BWU0_9AGAR</name>
<dbReference type="Proteomes" id="UP000807342">
    <property type="component" value="Unassembled WGS sequence"/>
</dbReference>
<protein>
    <submittedName>
        <fullName evidence="2">Uncharacterized protein</fullName>
    </submittedName>
</protein>